<dbReference type="InterPro" id="IPR023170">
    <property type="entry name" value="HhH_base_excis_C"/>
</dbReference>
<dbReference type="Gene3D" id="1.10.340.30">
    <property type="entry name" value="Hypothetical protein, domain 2"/>
    <property type="match status" value="1"/>
</dbReference>
<dbReference type="GO" id="GO:0035485">
    <property type="term" value="F:adenine/guanine mispair binding"/>
    <property type="evidence" value="ECO:0007669"/>
    <property type="project" value="TreeGrafter"/>
</dbReference>
<dbReference type="InterPro" id="IPR011257">
    <property type="entry name" value="DNA_glycosylase"/>
</dbReference>
<organism evidence="15 16">
    <name type="scientific">Helicobacter enhydrae</name>
    <dbReference type="NCBI Taxonomy" id="222136"/>
    <lineage>
        <taxon>Bacteria</taxon>
        <taxon>Pseudomonadati</taxon>
        <taxon>Campylobacterota</taxon>
        <taxon>Epsilonproteobacteria</taxon>
        <taxon>Campylobacterales</taxon>
        <taxon>Helicobacteraceae</taxon>
        <taxon>Helicobacter</taxon>
    </lineage>
</organism>
<evidence type="ECO:0000256" key="11">
    <source>
        <dbReference type="ARBA" id="ARBA00023014"/>
    </source>
</evidence>
<dbReference type="InterPro" id="IPR044298">
    <property type="entry name" value="MIG/MutY"/>
</dbReference>
<dbReference type="GO" id="GO:0006284">
    <property type="term" value="P:base-excision repair"/>
    <property type="evidence" value="ECO:0007669"/>
    <property type="project" value="InterPro"/>
</dbReference>
<evidence type="ECO:0000256" key="8">
    <source>
        <dbReference type="ARBA" id="ARBA00022763"/>
    </source>
</evidence>
<evidence type="ECO:0000256" key="7">
    <source>
        <dbReference type="ARBA" id="ARBA00022723"/>
    </source>
</evidence>
<evidence type="ECO:0000256" key="4">
    <source>
        <dbReference type="ARBA" id="ARBA00008343"/>
    </source>
</evidence>
<comment type="cofactor">
    <cofactor evidence="2">
        <name>[4Fe-4S] cluster</name>
        <dbReference type="ChEBI" id="CHEBI:49883"/>
    </cofactor>
</comment>
<name>A0A1B1U3V9_9HELI</name>
<keyword evidence="10" id="KW-0408">Iron</keyword>
<dbReference type="Proteomes" id="UP000092884">
    <property type="component" value="Chromosome"/>
</dbReference>
<keyword evidence="16" id="KW-1185">Reference proteome</keyword>
<dbReference type="STRING" id="222136.BBW65_00850"/>
<dbReference type="GO" id="GO:0032357">
    <property type="term" value="F:oxidized purine DNA binding"/>
    <property type="evidence" value="ECO:0007669"/>
    <property type="project" value="TreeGrafter"/>
</dbReference>
<gene>
    <name evidence="15" type="ORF">BBW65_00850</name>
</gene>
<dbReference type="OrthoDB" id="9802365at2"/>
<dbReference type="GO" id="GO:0000701">
    <property type="term" value="F:purine-specific mismatch base pair DNA N-glycosylase activity"/>
    <property type="evidence" value="ECO:0007669"/>
    <property type="project" value="UniProtKB-EC"/>
</dbReference>
<accession>A0A1B1U3V9</accession>
<dbReference type="AlphaFoldDB" id="A0A1B1U3V9"/>
<comment type="function">
    <text evidence="3">Adenine glycosylase active on G-A mispairs. MutY also corrects error-prone DNA synthesis past GO lesions which are due to the oxidatively damaged form of guanine: 7,8-dihydro-8-oxoguanine (8-oxo-dGTP).</text>
</comment>
<evidence type="ECO:0000256" key="2">
    <source>
        <dbReference type="ARBA" id="ARBA00001966"/>
    </source>
</evidence>
<dbReference type="InterPro" id="IPR000445">
    <property type="entry name" value="HhH_motif"/>
</dbReference>
<keyword evidence="8" id="KW-0227">DNA damage</keyword>
<dbReference type="InterPro" id="IPR003265">
    <property type="entry name" value="HhH-GPD_domain"/>
</dbReference>
<evidence type="ECO:0000313" key="16">
    <source>
        <dbReference type="Proteomes" id="UP000092884"/>
    </source>
</evidence>
<evidence type="ECO:0000256" key="9">
    <source>
        <dbReference type="ARBA" id="ARBA00022801"/>
    </source>
</evidence>
<reference evidence="16" key="1">
    <citation type="submission" date="2016-07" db="EMBL/GenBank/DDBJ databases">
        <authorList>
            <person name="Florea S."/>
            <person name="Webb J.S."/>
            <person name="Jaromczyk J."/>
            <person name="Schardl C.L."/>
        </authorList>
    </citation>
    <scope>NUCLEOTIDE SEQUENCE [LARGE SCALE GENOMIC DNA]</scope>
    <source>
        <strain evidence="16">MIT 01-6242</strain>
    </source>
</reference>
<dbReference type="CDD" id="cd00056">
    <property type="entry name" value="ENDO3c"/>
    <property type="match status" value="1"/>
</dbReference>
<evidence type="ECO:0000256" key="12">
    <source>
        <dbReference type="ARBA" id="ARBA00023204"/>
    </source>
</evidence>
<evidence type="ECO:0000256" key="13">
    <source>
        <dbReference type="ARBA" id="ARBA00023295"/>
    </source>
</evidence>
<protein>
    <recommendedName>
        <fullName evidence="6">Adenine DNA glycosylase</fullName>
        <ecNumber evidence="5">3.2.2.31</ecNumber>
    </recommendedName>
</protein>
<dbReference type="Pfam" id="PF00730">
    <property type="entry name" value="HhH-GPD"/>
    <property type="match status" value="1"/>
</dbReference>
<evidence type="ECO:0000256" key="5">
    <source>
        <dbReference type="ARBA" id="ARBA00012045"/>
    </source>
</evidence>
<dbReference type="GO" id="GO:0034039">
    <property type="term" value="F:8-oxo-7,8-dihydroguanine DNA N-glycosylase activity"/>
    <property type="evidence" value="ECO:0007669"/>
    <property type="project" value="TreeGrafter"/>
</dbReference>
<keyword evidence="11" id="KW-0411">Iron-sulfur</keyword>
<sequence>MHSPKTLKNLHARLLEWYQSFGRLDLPWRNLPTQSHTPNPKLTHIQRSYGVYVSEIMLQQTQVNVVLEHFYFPFLERFPTLKDLAQSSEDTLLHIWQGLGYYTRARNMHQTAQICLHHHNGTLPSSVAELTKLKGIGEYTAGAIACFGFGKCESFVDGNIARVLSRLFALSAPTATQLKDKAHLILNHTNPFDHNQALLDLGATLCTPQSPSCLLCPLSYCCQGKHSPHLYPLPKKRESIPLELHLGFVIQDGKISLVQSQEKLYFGLYNPIRLESTHLQNYRYLGSFKHSYTKYKITAKIYQLPVSYNTQARFFTQQEIQHLPLSNLCKKALQFL</sequence>
<dbReference type="SUPFAM" id="SSF48150">
    <property type="entry name" value="DNA-glycosylase"/>
    <property type="match status" value="1"/>
</dbReference>
<evidence type="ECO:0000256" key="10">
    <source>
        <dbReference type="ARBA" id="ARBA00023004"/>
    </source>
</evidence>
<dbReference type="GO" id="GO:0051536">
    <property type="term" value="F:iron-sulfur cluster binding"/>
    <property type="evidence" value="ECO:0007669"/>
    <property type="project" value="UniProtKB-KW"/>
</dbReference>
<keyword evidence="7" id="KW-0479">Metal-binding</keyword>
<dbReference type="SMART" id="SM00478">
    <property type="entry name" value="ENDO3c"/>
    <property type="match status" value="1"/>
</dbReference>
<dbReference type="KEGG" id="het:BBW65_00850"/>
<dbReference type="GO" id="GO:0006298">
    <property type="term" value="P:mismatch repair"/>
    <property type="evidence" value="ECO:0007669"/>
    <property type="project" value="TreeGrafter"/>
</dbReference>
<keyword evidence="13" id="KW-0326">Glycosidase</keyword>
<evidence type="ECO:0000256" key="6">
    <source>
        <dbReference type="ARBA" id="ARBA00022023"/>
    </source>
</evidence>
<evidence type="ECO:0000313" key="15">
    <source>
        <dbReference type="EMBL" id="ANV97450.1"/>
    </source>
</evidence>
<keyword evidence="12" id="KW-0234">DNA repair</keyword>
<evidence type="ECO:0000256" key="1">
    <source>
        <dbReference type="ARBA" id="ARBA00000843"/>
    </source>
</evidence>
<evidence type="ECO:0000259" key="14">
    <source>
        <dbReference type="SMART" id="SM00478"/>
    </source>
</evidence>
<proteinExistence type="inferred from homology"/>
<dbReference type="Gene3D" id="1.10.1670.10">
    <property type="entry name" value="Helix-hairpin-Helix base-excision DNA repair enzymes (C-terminal)"/>
    <property type="match status" value="1"/>
</dbReference>
<dbReference type="PANTHER" id="PTHR42944">
    <property type="entry name" value="ADENINE DNA GLYCOSYLASE"/>
    <property type="match status" value="1"/>
</dbReference>
<evidence type="ECO:0000256" key="3">
    <source>
        <dbReference type="ARBA" id="ARBA00002933"/>
    </source>
</evidence>
<dbReference type="Pfam" id="PF00633">
    <property type="entry name" value="HHH"/>
    <property type="match status" value="1"/>
</dbReference>
<dbReference type="EMBL" id="CP016503">
    <property type="protein sequence ID" value="ANV97450.1"/>
    <property type="molecule type" value="Genomic_DNA"/>
</dbReference>
<comment type="similarity">
    <text evidence="4">Belongs to the Nth/MutY family.</text>
</comment>
<keyword evidence="9" id="KW-0378">Hydrolase</keyword>
<dbReference type="GO" id="GO:0046872">
    <property type="term" value="F:metal ion binding"/>
    <property type="evidence" value="ECO:0007669"/>
    <property type="project" value="UniProtKB-KW"/>
</dbReference>
<feature type="domain" description="HhH-GPD" evidence="14">
    <location>
        <begin position="57"/>
        <end position="204"/>
    </location>
</feature>
<comment type="catalytic activity">
    <reaction evidence="1">
        <text>Hydrolyzes free adenine bases from 7,8-dihydro-8-oxoguanine:adenine mismatched double-stranded DNA, leaving an apurinic site.</text>
        <dbReference type="EC" id="3.2.2.31"/>
    </reaction>
</comment>
<dbReference type="EC" id="3.2.2.31" evidence="5"/>
<dbReference type="PANTHER" id="PTHR42944:SF1">
    <property type="entry name" value="ADENINE DNA GLYCOSYLASE"/>
    <property type="match status" value="1"/>
</dbReference>